<organism evidence="2 3">
    <name type="scientific">Selenomonas ruminantium</name>
    <dbReference type="NCBI Taxonomy" id="971"/>
    <lineage>
        <taxon>Bacteria</taxon>
        <taxon>Bacillati</taxon>
        <taxon>Bacillota</taxon>
        <taxon>Negativicutes</taxon>
        <taxon>Selenomonadales</taxon>
        <taxon>Selenomonadaceae</taxon>
        <taxon>Selenomonas</taxon>
    </lineage>
</organism>
<dbReference type="Proteomes" id="UP000761380">
    <property type="component" value="Unassembled WGS sequence"/>
</dbReference>
<feature type="coiled-coil region" evidence="1">
    <location>
        <begin position="16"/>
        <end position="43"/>
    </location>
</feature>
<proteinExistence type="predicted"/>
<accession>A0A927WQ08</accession>
<dbReference type="EMBL" id="SVBY01000021">
    <property type="protein sequence ID" value="MBE6092371.1"/>
    <property type="molecule type" value="Genomic_DNA"/>
</dbReference>
<protein>
    <submittedName>
        <fullName evidence="2">Uncharacterized protein</fullName>
    </submittedName>
</protein>
<evidence type="ECO:0000313" key="2">
    <source>
        <dbReference type="EMBL" id="MBE6092371.1"/>
    </source>
</evidence>
<gene>
    <name evidence="2" type="ORF">E7201_04230</name>
</gene>
<evidence type="ECO:0000313" key="3">
    <source>
        <dbReference type="Proteomes" id="UP000761380"/>
    </source>
</evidence>
<dbReference type="AlphaFoldDB" id="A0A927WQ08"/>
<sequence>MEAEAISSTDDKYFCMEKLHKYIEGIEEQLEFAESENNAKEKARLLELKKYAQDIRQYIMKRPVGPKKIWFVRGIS</sequence>
<keyword evidence="1" id="KW-0175">Coiled coil</keyword>
<reference evidence="2" key="1">
    <citation type="submission" date="2019-04" db="EMBL/GenBank/DDBJ databases">
        <title>Evolution of Biomass-Degrading Anaerobic Consortia Revealed by Metagenomics.</title>
        <authorList>
            <person name="Peng X."/>
        </authorList>
    </citation>
    <scope>NUCLEOTIDE SEQUENCE</scope>
    <source>
        <strain evidence="2">SIG240</strain>
    </source>
</reference>
<name>A0A927WQ08_SELRU</name>
<comment type="caution">
    <text evidence="2">The sequence shown here is derived from an EMBL/GenBank/DDBJ whole genome shotgun (WGS) entry which is preliminary data.</text>
</comment>
<evidence type="ECO:0000256" key="1">
    <source>
        <dbReference type="SAM" id="Coils"/>
    </source>
</evidence>